<gene>
    <name evidence="3" type="ORF">MNB_SV-14-1738</name>
</gene>
<protein>
    <submittedName>
        <fullName evidence="3">Uncharacterized protein</fullName>
    </submittedName>
</protein>
<sequence>MPNVNITSKKDVEKIVDGTTESQARDFLGVSRRNITGVLDQSKKVKFLKLSSNVMKPISIVNSALGLTISILLIIEQPFFSLTFWVAMFIGLIVGVFFELWSSNSEHAFVKDELEINQSDKGIYKTILIAIKTYAVIMVIISAYNLPDYIIVQNTKNVEDNSYIKTLLSQIERLKKDKDNSKDEAVVTSIYQSKIDRLKQEIEEIRAEKTEELLTNSTSIYVNKRKDALRTLKDINRRIEAKNKEITKAEKAMLSTATAKTKKQTYEDEISNKEKLIEDERNKLKKLAKNSKTSTASISIMLGVLFVFLELGGTLASILARRETLNSISSEESYKENITNHLFNSRIALNERNTRLKAVKIASDLEQNKTMTAVIKYESEAMAQNHELTEKARLAEIDRENARLLTEAKMQELEANQLLGLADGVARKLEGLDTVHERIEKMLRG</sequence>
<keyword evidence="2" id="KW-0472">Membrane</keyword>
<keyword evidence="2" id="KW-1133">Transmembrane helix</keyword>
<evidence type="ECO:0000313" key="3">
    <source>
        <dbReference type="EMBL" id="SFV68657.1"/>
    </source>
</evidence>
<keyword evidence="2" id="KW-0812">Transmembrane</keyword>
<evidence type="ECO:0000256" key="1">
    <source>
        <dbReference type="SAM" id="Coils"/>
    </source>
</evidence>
<dbReference type="EMBL" id="FPHN01000254">
    <property type="protein sequence ID" value="SFV68657.1"/>
    <property type="molecule type" value="Genomic_DNA"/>
</dbReference>
<feature type="transmembrane region" description="Helical" evidence="2">
    <location>
        <begin position="298"/>
        <end position="320"/>
    </location>
</feature>
<proteinExistence type="predicted"/>
<organism evidence="3">
    <name type="scientific">hydrothermal vent metagenome</name>
    <dbReference type="NCBI Taxonomy" id="652676"/>
    <lineage>
        <taxon>unclassified sequences</taxon>
        <taxon>metagenomes</taxon>
        <taxon>ecological metagenomes</taxon>
    </lineage>
</organism>
<evidence type="ECO:0000256" key="2">
    <source>
        <dbReference type="SAM" id="Phobius"/>
    </source>
</evidence>
<feature type="transmembrane region" description="Helical" evidence="2">
    <location>
        <begin position="81"/>
        <end position="101"/>
    </location>
</feature>
<feature type="transmembrane region" description="Helical" evidence="2">
    <location>
        <begin position="122"/>
        <end position="144"/>
    </location>
</feature>
<keyword evidence="1" id="KW-0175">Coiled coil</keyword>
<reference evidence="3" key="1">
    <citation type="submission" date="2016-10" db="EMBL/GenBank/DDBJ databases">
        <authorList>
            <person name="de Groot N.N."/>
        </authorList>
    </citation>
    <scope>NUCLEOTIDE SEQUENCE</scope>
</reference>
<name>A0A1W1CSI1_9ZZZZ</name>
<dbReference type="AlphaFoldDB" id="A0A1W1CSI1"/>
<accession>A0A1W1CSI1</accession>
<feature type="transmembrane region" description="Helical" evidence="2">
    <location>
        <begin position="54"/>
        <end position="75"/>
    </location>
</feature>
<feature type="coiled-coil region" evidence="1">
    <location>
        <begin position="164"/>
        <end position="290"/>
    </location>
</feature>